<organism evidence="3 4">
    <name type="scientific">Solitalea longa</name>
    <dbReference type="NCBI Taxonomy" id="2079460"/>
    <lineage>
        <taxon>Bacteria</taxon>
        <taxon>Pseudomonadati</taxon>
        <taxon>Bacteroidota</taxon>
        <taxon>Sphingobacteriia</taxon>
        <taxon>Sphingobacteriales</taxon>
        <taxon>Sphingobacteriaceae</taxon>
        <taxon>Solitalea</taxon>
    </lineage>
</organism>
<dbReference type="AlphaFoldDB" id="A0A2S4ZWJ7"/>
<evidence type="ECO:0000259" key="2">
    <source>
        <dbReference type="SMART" id="SM00331"/>
    </source>
</evidence>
<dbReference type="Proteomes" id="UP000236893">
    <property type="component" value="Unassembled WGS sequence"/>
</dbReference>
<dbReference type="SUPFAM" id="SSF81606">
    <property type="entry name" value="PP2C-like"/>
    <property type="match status" value="1"/>
</dbReference>
<evidence type="ECO:0000256" key="1">
    <source>
        <dbReference type="ARBA" id="ARBA00022801"/>
    </source>
</evidence>
<feature type="domain" description="PPM-type phosphatase" evidence="2">
    <location>
        <begin position="194"/>
        <end position="410"/>
    </location>
</feature>
<dbReference type="PANTHER" id="PTHR43156">
    <property type="entry name" value="STAGE II SPORULATION PROTEIN E-RELATED"/>
    <property type="match status" value="1"/>
</dbReference>
<dbReference type="Gene3D" id="3.60.40.10">
    <property type="entry name" value="PPM-type phosphatase domain"/>
    <property type="match status" value="1"/>
</dbReference>
<comment type="caution">
    <text evidence="3">The sequence shown here is derived from an EMBL/GenBank/DDBJ whole genome shotgun (WGS) entry which is preliminary data.</text>
</comment>
<evidence type="ECO:0000313" key="3">
    <source>
        <dbReference type="EMBL" id="POY34744.1"/>
    </source>
</evidence>
<accession>A0A2S4ZWJ7</accession>
<dbReference type="RefSeq" id="WP_103790671.1">
    <property type="nucleotide sequence ID" value="NZ_PQVF01000019.1"/>
</dbReference>
<dbReference type="Pfam" id="PF07228">
    <property type="entry name" value="SpoIIE"/>
    <property type="match status" value="1"/>
</dbReference>
<keyword evidence="4" id="KW-1185">Reference proteome</keyword>
<keyword evidence="1" id="KW-0378">Hydrolase</keyword>
<dbReference type="InterPro" id="IPR001932">
    <property type="entry name" value="PPM-type_phosphatase-like_dom"/>
</dbReference>
<name>A0A2S4ZWJ7_9SPHI</name>
<dbReference type="InterPro" id="IPR036457">
    <property type="entry name" value="PPM-type-like_dom_sf"/>
</dbReference>
<reference evidence="3 4" key="1">
    <citation type="submission" date="2018-01" db="EMBL/GenBank/DDBJ databases">
        <authorList>
            <person name="Gaut B.S."/>
            <person name="Morton B.R."/>
            <person name="Clegg M.T."/>
            <person name="Duvall M.R."/>
        </authorList>
    </citation>
    <scope>NUCLEOTIDE SEQUENCE [LARGE SCALE GENOMIC DNA]</scope>
    <source>
        <strain evidence="3 4">HR-AV</strain>
    </source>
</reference>
<protein>
    <submittedName>
        <fullName evidence="3">Serine/threonine protein phosphatase</fullName>
    </submittedName>
</protein>
<proteinExistence type="predicted"/>
<dbReference type="GO" id="GO:0016791">
    <property type="term" value="F:phosphatase activity"/>
    <property type="evidence" value="ECO:0007669"/>
    <property type="project" value="TreeGrafter"/>
</dbReference>
<sequence>MNHEANQEILELLIRRQVELNSLLEITRAINNNYSIEALFQMTELILKNQLRVGKLRVFSRGTAGQWDQPTSFGVHPVGAEQETEFVNILSEYQQVTFLNSIDSKILEEFKLLIPVEYNSQIFGYVLIGDYDASNVEQVNIDVKLIQTIINIIIVATENRRLLEERIQNERFQRDMALAVEVQSMLFPKRLPDNDLISMSARYIPQQNIGGDYYDFLELNDEEFIFCIADVSGKGMSAALLMANFQASLRALAFQKMPLDSLLSTANKAIYNLTSGDRHITLFLGLYNFKTRKLTYVNAGHNPTLLISSKEVKELKAGTTMIGVFDELPFINVGTEVLDNDSFLFNYTDGLVELDHDHADLFSEKDLVSFLFEHQHLKPELINKALMEKINNLMGVESQDDDITLLSFKIY</sequence>
<evidence type="ECO:0000313" key="4">
    <source>
        <dbReference type="Proteomes" id="UP000236893"/>
    </source>
</evidence>
<dbReference type="SMART" id="SM00331">
    <property type="entry name" value="PP2C_SIG"/>
    <property type="match status" value="1"/>
</dbReference>
<dbReference type="EMBL" id="PQVF01000019">
    <property type="protein sequence ID" value="POY34744.1"/>
    <property type="molecule type" value="Genomic_DNA"/>
</dbReference>
<dbReference type="SUPFAM" id="SSF55781">
    <property type="entry name" value="GAF domain-like"/>
    <property type="match status" value="1"/>
</dbReference>
<dbReference type="OrthoDB" id="9763484at2"/>
<gene>
    <name evidence="3" type="ORF">C3K47_18600</name>
</gene>
<dbReference type="InterPro" id="IPR052016">
    <property type="entry name" value="Bact_Sigma-Reg"/>
</dbReference>
<dbReference type="PANTHER" id="PTHR43156:SF2">
    <property type="entry name" value="STAGE II SPORULATION PROTEIN E"/>
    <property type="match status" value="1"/>
</dbReference>